<dbReference type="Proteomes" id="UP001620408">
    <property type="component" value="Unassembled WGS sequence"/>
</dbReference>
<evidence type="ECO:0008006" key="3">
    <source>
        <dbReference type="Google" id="ProtNLM"/>
    </source>
</evidence>
<evidence type="ECO:0000313" key="2">
    <source>
        <dbReference type="Proteomes" id="UP001620408"/>
    </source>
</evidence>
<protein>
    <recommendedName>
        <fullName evidence="3">DUF2971 domain-containing protein</fullName>
    </recommendedName>
</protein>
<gene>
    <name evidence="1" type="ORF">ISS97_05080</name>
</gene>
<reference evidence="1 2" key="1">
    <citation type="submission" date="2020-10" db="EMBL/GenBank/DDBJ databases">
        <title>Phylogeny of dyella-like bacteria.</title>
        <authorList>
            <person name="Fu J."/>
        </authorList>
    </citation>
    <scope>NUCLEOTIDE SEQUENCE [LARGE SCALE GENOMIC DNA]</scope>
    <source>
        <strain evidence="1 2">BB4</strain>
    </source>
</reference>
<sequence length="255" mass="29579">MVFFRRPYVVPNEAVRLWRYLDFTKYVSMLATQSLYFARADQFEDPYEGAKGLRNAKSRWDEHYLRFFRTALGSHPNGVESKLTDDEIDAEAQRLLSDLELGGEHGRRQTFINCWHENERESEAMWRLYSTYLPNALAVRTSYGRLYRSLGRNPAISIGRVEYLDFESQYAGPNDAFWRKRKSFEHEREVRAMTVDYGVDRKGLHLPCDLTVLIESVVLSPTAAPWFAHVVTDVSSKYGVSVSISHSNLNDPVFF</sequence>
<dbReference type="EMBL" id="JADIKD010000007">
    <property type="protein sequence ID" value="MFK2916627.1"/>
    <property type="molecule type" value="Genomic_DNA"/>
</dbReference>
<evidence type="ECO:0000313" key="1">
    <source>
        <dbReference type="EMBL" id="MFK2916627.1"/>
    </source>
</evidence>
<accession>A0ABW8K3S1</accession>
<name>A0ABW8K3S1_9GAMM</name>
<comment type="caution">
    <text evidence="1">The sequence shown here is derived from an EMBL/GenBank/DDBJ whole genome shotgun (WGS) entry which is preliminary data.</text>
</comment>
<organism evidence="1 2">
    <name type="scientific">Dyella koreensis</name>
    <dbReference type="NCBI Taxonomy" id="311235"/>
    <lineage>
        <taxon>Bacteria</taxon>
        <taxon>Pseudomonadati</taxon>
        <taxon>Pseudomonadota</taxon>
        <taxon>Gammaproteobacteria</taxon>
        <taxon>Lysobacterales</taxon>
        <taxon>Rhodanobacteraceae</taxon>
        <taxon>Dyella</taxon>
    </lineage>
</organism>
<proteinExistence type="predicted"/>
<keyword evidence="2" id="KW-1185">Reference proteome</keyword>